<dbReference type="AlphaFoldDB" id="A0A3R7HZ12"/>
<comment type="subunit">
    <text evidence="7">Contains catalytic and regulatory chains.</text>
</comment>
<dbReference type="PANTHER" id="PTHR35805">
    <property type="entry name" value="ASPARTATE CARBAMOYLTRANSFERASE REGULATORY CHAIN"/>
    <property type="match status" value="1"/>
</dbReference>
<feature type="domain" description="Aspartate carbamoyltransferase regulatory subunit C-terminal" evidence="9">
    <location>
        <begin position="113"/>
        <end position="155"/>
    </location>
</feature>
<evidence type="ECO:0000313" key="11">
    <source>
        <dbReference type="Proteomes" id="UP000283805"/>
    </source>
</evidence>
<dbReference type="Pfam" id="PF02748">
    <property type="entry name" value="PyrI_C"/>
    <property type="match status" value="1"/>
</dbReference>
<dbReference type="GO" id="GO:0006221">
    <property type="term" value="P:pyrimidine nucleotide biosynthetic process"/>
    <property type="evidence" value="ECO:0007669"/>
    <property type="project" value="UniProtKB-UniRule"/>
</dbReference>
<name>A0A3R7HZ12_9EURY</name>
<dbReference type="OrthoDB" id="7000at2157"/>
<dbReference type="Pfam" id="PF01948">
    <property type="entry name" value="PyrI"/>
    <property type="match status" value="1"/>
</dbReference>
<dbReference type="InterPro" id="IPR020545">
    <property type="entry name" value="Asp_carbamoyltransf_reg_N"/>
</dbReference>
<keyword evidence="11" id="KW-1185">Reference proteome</keyword>
<evidence type="ECO:0000259" key="9">
    <source>
        <dbReference type="Pfam" id="PF02748"/>
    </source>
</evidence>
<evidence type="ECO:0000256" key="3">
    <source>
        <dbReference type="ARBA" id="ARBA00021764"/>
    </source>
</evidence>
<dbReference type="Gene3D" id="3.30.70.140">
    <property type="entry name" value="Aspartate carbamoyltransferase regulatory subunit, N-terminal domain"/>
    <property type="match status" value="1"/>
</dbReference>
<evidence type="ECO:0000256" key="5">
    <source>
        <dbReference type="ARBA" id="ARBA00022833"/>
    </source>
</evidence>
<keyword evidence="5 7" id="KW-0862">Zinc</keyword>
<dbReference type="RefSeq" id="WP_120242783.1">
    <property type="nucleotide sequence ID" value="NZ_RAPO01000001.1"/>
</dbReference>
<evidence type="ECO:0000313" key="10">
    <source>
        <dbReference type="EMBL" id="RKD97218.1"/>
    </source>
</evidence>
<dbReference type="NCBIfam" id="TIGR00240">
    <property type="entry name" value="ATCase_reg"/>
    <property type="match status" value="1"/>
</dbReference>
<dbReference type="InterPro" id="IPR002801">
    <property type="entry name" value="Asp_carbamoylTrfase_reg"/>
</dbReference>
<accession>A0A3R7HZ12</accession>
<dbReference type="PANTHER" id="PTHR35805:SF1">
    <property type="entry name" value="ASPARTATE CARBAMOYLTRANSFERASE REGULATORY CHAIN"/>
    <property type="match status" value="1"/>
</dbReference>
<proteinExistence type="inferred from homology"/>
<dbReference type="Gene3D" id="2.30.30.20">
    <property type="entry name" value="Aspartate carbamoyltransferase regulatory subunit, C-terminal domain"/>
    <property type="match status" value="1"/>
</dbReference>
<comment type="similarity">
    <text evidence="2 7">Belongs to the PyrI family.</text>
</comment>
<sequence length="163" mass="17893">MSDDHDHHDGNADHELRVSKIQDGTVIDHVHGGQALNVLAILGIDGSEGEEVSIGMNVPSDRLARKDIVKVEGRELSQDEVDVLSLIAPDATINIVREYEVIEKHRVERPDVVEGVLSCPNRGCITTGDEPVTSRFEVLEDGVRCAYCETIVRDEIASLIETN</sequence>
<dbReference type="HAMAP" id="MF_00002">
    <property type="entry name" value="Asp_carb_tr_reg"/>
    <property type="match status" value="1"/>
</dbReference>
<feature type="domain" description="Aspartate carbamoyltransferase regulatory subunit N-terminal" evidence="8">
    <location>
        <begin position="16"/>
        <end position="108"/>
    </location>
</feature>
<dbReference type="EMBL" id="RAPO01000001">
    <property type="protein sequence ID" value="RKD97218.1"/>
    <property type="molecule type" value="Genomic_DNA"/>
</dbReference>
<evidence type="ECO:0000256" key="6">
    <source>
        <dbReference type="ARBA" id="ARBA00022975"/>
    </source>
</evidence>
<dbReference type="InterPro" id="IPR036792">
    <property type="entry name" value="Asp_carbatrfase_reg_C_sf"/>
</dbReference>
<feature type="binding site" evidence="7">
    <location>
        <position position="145"/>
    </location>
    <ligand>
        <name>Zn(2+)</name>
        <dbReference type="ChEBI" id="CHEBI:29105"/>
    </ligand>
</feature>
<evidence type="ECO:0000259" key="8">
    <source>
        <dbReference type="Pfam" id="PF01948"/>
    </source>
</evidence>
<dbReference type="GO" id="GO:0009347">
    <property type="term" value="C:aspartate carbamoyltransferase complex"/>
    <property type="evidence" value="ECO:0007669"/>
    <property type="project" value="InterPro"/>
</dbReference>
<dbReference type="InterPro" id="IPR020542">
    <property type="entry name" value="Asp_carbamoyltrfase_reg_C"/>
</dbReference>
<feature type="binding site" evidence="7">
    <location>
        <position position="124"/>
    </location>
    <ligand>
        <name>Zn(2+)</name>
        <dbReference type="ChEBI" id="CHEBI:29105"/>
    </ligand>
</feature>
<evidence type="ECO:0000256" key="4">
    <source>
        <dbReference type="ARBA" id="ARBA00022723"/>
    </source>
</evidence>
<dbReference type="GO" id="GO:0046872">
    <property type="term" value="F:metal ion binding"/>
    <property type="evidence" value="ECO:0007669"/>
    <property type="project" value="UniProtKB-KW"/>
</dbReference>
<dbReference type="GO" id="GO:0016740">
    <property type="term" value="F:transferase activity"/>
    <property type="evidence" value="ECO:0007669"/>
    <property type="project" value="UniProtKB-KW"/>
</dbReference>
<gene>
    <name evidence="7" type="primary">pyrI</name>
    <name evidence="10" type="ORF">ATJ93_0201</name>
</gene>
<protein>
    <recommendedName>
        <fullName evidence="3 7">Aspartate carbamoyltransferase regulatory chain</fullName>
    </recommendedName>
</protein>
<comment type="caution">
    <text evidence="10">The sequence shown here is derived from an EMBL/GenBank/DDBJ whole genome shotgun (WGS) entry which is preliminary data.</text>
</comment>
<dbReference type="InterPro" id="IPR036793">
    <property type="entry name" value="Asp_carbatrfase_reg_N_sf"/>
</dbReference>
<evidence type="ECO:0000256" key="7">
    <source>
        <dbReference type="HAMAP-Rule" id="MF_00002"/>
    </source>
</evidence>
<feature type="binding site" evidence="7">
    <location>
        <position position="119"/>
    </location>
    <ligand>
        <name>Zn(2+)</name>
        <dbReference type="ChEBI" id="CHEBI:29105"/>
    </ligand>
</feature>
<keyword evidence="10" id="KW-0808">Transferase</keyword>
<organism evidence="10 11">
    <name type="scientific">Halopiger aswanensis</name>
    <dbReference type="NCBI Taxonomy" id="148449"/>
    <lineage>
        <taxon>Archaea</taxon>
        <taxon>Methanobacteriati</taxon>
        <taxon>Methanobacteriota</taxon>
        <taxon>Stenosarchaea group</taxon>
        <taxon>Halobacteria</taxon>
        <taxon>Halobacteriales</taxon>
        <taxon>Natrialbaceae</taxon>
        <taxon>Halopiger</taxon>
    </lineage>
</organism>
<keyword evidence="6 7" id="KW-0665">Pyrimidine biosynthesis</keyword>
<comment type="function">
    <text evidence="1 7">Involved in allosteric regulation of aspartate carbamoyltransferase.</text>
</comment>
<dbReference type="Proteomes" id="UP000283805">
    <property type="component" value="Unassembled WGS sequence"/>
</dbReference>
<feature type="binding site" evidence="7">
    <location>
        <position position="148"/>
    </location>
    <ligand>
        <name>Zn(2+)</name>
        <dbReference type="ChEBI" id="CHEBI:29105"/>
    </ligand>
</feature>
<comment type="cofactor">
    <cofactor evidence="7">
        <name>Zn(2+)</name>
        <dbReference type="ChEBI" id="CHEBI:29105"/>
    </cofactor>
    <text evidence="7">Binds 1 zinc ion per subunit.</text>
</comment>
<reference evidence="10 11" key="1">
    <citation type="submission" date="2018-09" db="EMBL/GenBank/DDBJ databases">
        <title>Genomic Encyclopedia of Archaeal and Bacterial Type Strains, Phase II (KMG-II): from individual species to whole genera.</title>
        <authorList>
            <person name="Goeker M."/>
        </authorList>
    </citation>
    <scope>NUCLEOTIDE SEQUENCE [LARGE SCALE GENOMIC DNA]</scope>
    <source>
        <strain evidence="10 11">DSM 13151</strain>
    </source>
</reference>
<dbReference type="SUPFAM" id="SSF54893">
    <property type="entry name" value="Aspartate carbamoyltransferase, Regulatory-chain, N-terminal domain"/>
    <property type="match status" value="1"/>
</dbReference>
<evidence type="ECO:0000256" key="2">
    <source>
        <dbReference type="ARBA" id="ARBA00010498"/>
    </source>
</evidence>
<dbReference type="GO" id="GO:0006207">
    <property type="term" value="P:'de novo' pyrimidine nucleobase biosynthetic process"/>
    <property type="evidence" value="ECO:0007669"/>
    <property type="project" value="InterPro"/>
</dbReference>
<evidence type="ECO:0000256" key="1">
    <source>
        <dbReference type="ARBA" id="ARBA00002565"/>
    </source>
</evidence>
<keyword evidence="4 7" id="KW-0479">Metal-binding</keyword>
<dbReference type="SUPFAM" id="SSF57825">
    <property type="entry name" value="Aspartate carbamoyltransferase, Regulatory-chain, C-terminal domain"/>
    <property type="match status" value="1"/>
</dbReference>